<keyword evidence="2 3" id="KW-0143">Chaperone</keyword>
<keyword evidence="3" id="KW-0963">Cytoplasm</keyword>
<dbReference type="EMBL" id="JACOQK010000001">
    <property type="protein sequence ID" value="MBC5788365.1"/>
    <property type="molecule type" value="Genomic_DNA"/>
</dbReference>
<name>A0ABR7ITB0_9CLOT</name>
<dbReference type="SUPFAM" id="SSF58014">
    <property type="entry name" value="Coiled-coil domain of nucleotide exchange factor GrpE"/>
    <property type="match status" value="1"/>
</dbReference>
<dbReference type="NCBIfam" id="NF010738">
    <property type="entry name" value="PRK14140.1"/>
    <property type="match status" value="1"/>
</dbReference>
<dbReference type="HAMAP" id="MF_01151">
    <property type="entry name" value="GrpE"/>
    <property type="match status" value="1"/>
</dbReference>
<dbReference type="PANTHER" id="PTHR21237">
    <property type="entry name" value="GRPE PROTEIN"/>
    <property type="match status" value="1"/>
</dbReference>
<evidence type="ECO:0000313" key="8">
    <source>
        <dbReference type="Proteomes" id="UP000649151"/>
    </source>
</evidence>
<dbReference type="RefSeq" id="WP_069986868.1">
    <property type="nucleotide sequence ID" value="NZ_JACOQK010000001.1"/>
</dbReference>
<dbReference type="PANTHER" id="PTHR21237:SF23">
    <property type="entry name" value="GRPE PROTEIN HOMOLOG, MITOCHONDRIAL"/>
    <property type="match status" value="1"/>
</dbReference>
<dbReference type="InterPro" id="IPR009012">
    <property type="entry name" value="GrpE_head"/>
</dbReference>
<dbReference type="Gene3D" id="3.90.20.20">
    <property type="match status" value="1"/>
</dbReference>
<dbReference type="PROSITE" id="PS01071">
    <property type="entry name" value="GRPE"/>
    <property type="match status" value="1"/>
</dbReference>
<feature type="region of interest" description="Disordered" evidence="6">
    <location>
        <begin position="1"/>
        <end position="36"/>
    </location>
</feature>
<evidence type="ECO:0000256" key="2">
    <source>
        <dbReference type="ARBA" id="ARBA00023186"/>
    </source>
</evidence>
<accession>A0ABR7ITB0</accession>
<dbReference type="Proteomes" id="UP000649151">
    <property type="component" value="Unassembled WGS sequence"/>
</dbReference>
<dbReference type="SUPFAM" id="SSF51064">
    <property type="entry name" value="Head domain of nucleotide exchange factor GrpE"/>
    <property type="match status" value="1"/>
</dbReference>
<dbReference type="CDD" id="cd00446">
    <property type="entry name" value="GrpE"/>
    <property type="match status" value="1"/>
</dbReference>
<dbReference type="Gene3D" id="2.30.22.10">
    <property type="entry name" value="Head domain of nucleotide exchange factor GrpE"/>
    <property type="match status" value="1"/>
</dbReference>
<evidence type="ECO:0000313" key="7">
    <source>
        <dbReference type="EMBL" id="MBC5788365.1"/>
    </source>
</evidence>
<comment type="similarity">
    <text evidence="1 3 5">Belongs to the GrpE family.</text>
</comment>
<dbReference type="PRINTS" id="PR00773">
    <property type="entry name" value="GRPEPROTEIN"/>
</dbReference>
<dbReference type="InterPro" id="IPR013805">
    <property type="entry name" value="GrpE_CC"/>
</dbReference>
<dbReference type="Pfam" id="PF01025">
    <property type="entry name" value="GrpE"/>
    <property type="match status" value="1"/>
</dbReference>
<organism evidence="7 8">
    <name type="scientific">Clostridium facile</name>
    <dbReference type="NCBI Taxonomy" id="2763035"/>
    <lineage>
        <taxon>Bacteria</taxon>
        <taxon>Bacillati</taxon>
        <taxon>Bacillota</taxon>
        <taxon>Clostridia</taxon>
        <taxon>Eubacteriales</taxon>
        <taxon>Clostridiaceae</taxon>
        <taxon>Clostridium</taxon>
    </lineage>
</organism>
<evidence type="ECO:0000256" key="1">
    <source>
        <dbReference type="ARBA" id="ARBA00009054"/>
    </source>
</evidence>
<comment type="subcellular location">
    <subcellularLocation>
        <location evidence="3">Cytoplasm</location>
    </subcellularLocation>
</comment>
<evidence type="ECO:0000256" key="5">
    <source>
        <dbReference type="RuleBase" id="RU004478"/>
    </source>
</evidence>
<evidence type="ECO:0000256" key="3">
    <source>
        <dbReference type="HAMAP-Rule" id="MF_01151"/>
    </source>
</evidence>
<feature type="compositionally biased region" description="Acidic residues" evidence="6">
    <location>
        <begin position="10"/>
        <end position="36"/>
    </location>
</feature>
<evidence type="ECO:0000256" key="4">
    <source>
        <dbReference type="RuleBase" id="RU000639"/>
    </source>
</evidence>
<evidence type="ECO:0000256" key="6">
    <source>
        <dbReference type="SAM" id="MobiDB-lite"/>
    </source>
</evidence>
<sequence>MAKKNNDEKENLDEVVEETTQQEDSQTEQDAADQEMEQLKQQVQELKDQNLRQYAEFDNFRKRTQREKLESYKNATADCVLQFITVLDNLERALDAEKEDSSMKKGVEMIATQFKEVMAKMDVHEINALNQPFDPELHNAVNQVQDENYGENTICQVFQKGYQMGDKVIRHAMVVVANP</sequence>
<comment type="caution">
    <text evidence="7">The sequence shown here is derived from an EMBL/GenBank/DDBJ whole genome shotgun (WGS) entry which is preliminary data.</text>
</comment>
<gene>
    <name evidence="3 7" type="primary">grpE</name>
    <name evidence="7" type="ORF">H8Z77_10155</name>
</gene>
<keyword evidence="3 4" id="KW-0346">Stress response</keyword>
<protein>
    <recommendedName>
        <fullName evidence="3 4">Protein GrpE</fullName>
    </recommendedName>
    <alternativeName>
        <fullName evidence="3">HSP-70 cofactor</fullName>
    </alternativeName>
</protein>
<proteinExistence type="inferred from homology"/>
<dbReference type="InterPro" id="IPR000740">
    <property type="entry name" value="GrpE"/>
</dbReference>
<comment type="subunit">
    <text evidence="3">Homodimer.</text>
</comment>
<comment type="function">
    <text evidence="3 4">Participates actively in the response to hyperosmotic and heat shock by preventing the aggregation of stress-denatured proteins, in association with DnaK and GrpE. It is the nucleotide exchange factor for DnaK and may function as a thermosensor. Unfolded proteins bind initially to DnaJ; upon interaction with the DnaJ-bound protein, DnaK hydrolyzes its bound ATP, resulting in the formation of a stable complex. GrpE releases ADP from DnaK; ATP binding to DnaK triggers the release of the substrate protein, thus completing the reaction cycle. Several rounds of ATP-dependent interactions between DnaJ, DnaK and GrpE are required for fully efficient folding.</text>
</comment>
<keyword evidence="8" id="KW-1185">Reference proteome</keyword>
<reference evidence="7 8" key="1">
    <citation type="submission" date="2020-08" db="EMBL/GenBank/DDBJ databases">
        <title>Genome public.</title>
        <authorList>
            <person name="Liu C."/>
            <person name="Sun Q."/>
        </authorList>
    </citation>
    <scope>NUCLEOTIDE SEQUENCE [LARGE SCALE GENOMIC DNA]</scope>
    <source>
        <strain evidence="7 8">NSJ-27</strain>
    </source>
</reference>